<dbReference type="InterPro" id="IPR023828">
    <property type="entry name" value="Peptidase_S8_Ser-AS"/>
</dbReference>
<dbReference type="OrthoDB" id="206201at2759"/>
<evidence type="ECO:0000313" key="9">
    <source>
        <dbReference type="Proteomes" id="UP000029725"/>
    </source>
</evidence>
<organism evidence="8 9">
    <name type="scientific">Mitosporidium daphniae</name>
    <dbReference type="NCBI Taxonomy" id="1485682"/>
    <lineage>
        <taxon>Eukaryota</taxon>
        <taxon>Fungi</taxon>
        <taxon>Fungi incertae sedis</taxon>
        <taxon>Microsporidia</taxon>
        <taxon>Mitosporidium</taxon>
    </lineage>
</organism>
<dbReference type="Proteomes" id="UP000029725">
    <property type="component" value="Unassembled WGS sequence"/>
</dbReference>
<evidence type="ECO:0000256" key="6">
    <source>
        <dbReference type="RuleBase" id="RU003355"/>
    </source>
</evidence>
<dbReference type="PROSITE" id="PS51892">
    <property type="entry name" value="SUBTILASE"/>
    <property type="match status" value="1"/>
</dbReference>
<dbReference type="GO" id="GO:0005615">
    <property type="term" value="C:extracellular space"/>
    <property type="evidence" value="ECO:0007669"/>
    <property type="project" value="TreeGrafter"/>
</dbReference>
<evidence type="ECO:0000256" key="2">
    <source>
        <dbReference type="ARBA" id="ARBA00022670"/>
    </source>
</evidence>
<evidence type="ECO:0000313" key="8">
    <source>
        <dbReference type="EMBL" id="KGG50865.1"/>
    </source>
</evidence>
<dbReference type="InterPro" id="IPR000209">
    <property type="entry name" value="Peptidase_S8/S53_dom"/>
</dbReference>
<reference evidence="8 9" key="1">
    <citation type="submission" date="2014-04" db="EMBL/GenBank/DDBJ databases">
        <title>A new species of microsporidia sheds light on the evolution of extreme parasitism.</title>
        <authorList>
            <person name="Haag K.L."/>
            <person name="James T.Y."/>
            <person name="Larsson R."/>
            <person name="Schaer T.M."/>
            <person name="Refardt D."/>
            <person name="Pombert J.-F."/>
            <person name="Ebert D."/>
        </authorList>
    </citation>
    <scope>NUCLEOTIDE SEQUENCE [LARGE SCALE GENOMIC DNA]</scope>
    <source>
        <strain evidence="8 9">UGP3</strain>
        <tissue evidence="8">Spores</tissue>
    </source>
</reference>
<feature type="active site" description="Charge relay system" evidence="5">
    <location>
        <position position="102"/>
    </location>
</feature>
<evidence type="ECO:0000256" key="3">
    <source>
        <dbReference type="ARBA" id="ARBA00022801"/>
    </source>
</evidence>
<dbReference type="InterPro" id="IPR050131">
    <property type="entry name" value="Peptidase_S8_subtilisin-like"/>
</dbReference>
<dbReference type="FunFam" id="3.40.50.200:FF:000014">
    <property type="entry name" value="Proteinase K"/>
    <property type="match status" value="1"/>
</dbReference>
<dbReference type="AlphaFoldDB" id="A0A098VPL3"/>
<dbReference type="RefSeq" id="XP_013237292.1">
    <property type="nucleotide sequence ID" value="XM_013381838.1"/>
</dbReference>
<dbReference type="GeneID" id="25260252"/>
<gene>
    <name evidence="8" type="ORF">DI09_52p180</name>
</gene>
<dbReference type="SUPFAM" id="SSF52743">
    <property type="entry name" value="Subtilisin-like"/>
    <property type="match status" value="1"/>
</dbReference>
<dbReference type="PROSITE" id="PS00137">
    <property type="entry name" value="SUBTILASE_HIS"/>
    <property type="match status" value="1"/>
</dbReference>
<keyword evidence="9" id="KW-1185">Reference proteome</keyword>
<dbReference type="EMBL" id="JMKJ01000477">
    <property type="protein sequence ID" value="KGG50865.1"/>
    <property type="molecule type" value="Genomic_DNA"/>
</dbReference>
<feature type="active site" description="Charge relay system" evidence="5">
    <location>
        <position position="257"/>
    </location>
</feature>
<dbReference type="InterPro" id="IPR023827">
    <property type="entry name" value="Peptidase_S8_Asp-AS"/>
</dbReference>
<dbReference type="GO" id="GO:0004252">
    <property type="term" value="F:serine-type endopeptidase activity"/>
    <property type="evidence" value="ECO:0007669"/>
    <property type="project" value="UniProtKB-UniRule"/>
</dbReference>
<comment type="similarity">
    <text evidence="1 5 6">Belongs to the peptidase S8 family.</text>
</comment>
<name>A0A098VPL3_9MICR</name>
<dbReference type="InterPro" id="IPR036852">
    <property type="entry name" value="Peptidase_S8/S53_dom_sf"/>
</dbReference>
<keyword evidence="2 5" id="KW-0645">Protease</keyword>
<accession>A0A098VPL3</accession>
<dbReference type="GO" id="GO:0006508">
    <property type="term" value="P:proteolysis"/>
    <property type="evidence" value="ECO:0007669"/>
    <property type="project" value="UniProtKB-KW"/>
</dbReference>
<protein>
    <submittedName>
        <fullName evidence="8">Serine peptidase</fullName>
    </submittedName>
</protein>
<dbReference type="PROSITE" id="PS00136">
    <property type="entry name" value="SUBTILASE_ASP"/>
    <property type="match status" value="1"/>
</dbReference>
<keyword evidence="3 5" id="KW-0378">Hydrolase</keyword>
<feature type="domain" description="Peptidase S8/S53" evidence="7">
    <location>
        <begin position="69"/>
        <end position="292"/>
    </location>
</feature>
<keyword evidence="4 5" id="KW-0720">Serine protease</keyword>
<dbReference type="InterPro" id="IPR015500">
    <property type="entry name" value="Peptidase_S8_subtilisin-rel"/>
</dbReference>
<evidence type="ECO:0000256" key="5">
    <source>
        <dbReference type="PROSITE-ProRule" id="PRU01240"/>
    </source>
</evidence>
<evidence type="ECO:0000256" key="4">
    <source>
        <dbReference type="ARBA" id="ARBA00022825"/>
    </source>
</evidence>
<dbReference type="CDD" id="cd04077">
    <property type="entry name" value="Peptidases_S8_PCSK9_ProteinaseK_like"/>
    <property type="match status" value="1"/>
</dbReference>
<dbReference type="PANTHER" id="PTHR43806">
    <property type="entry name" value="PEPTIDASE S8"/>
    <property type="match status" value="1"/>
</dbReference>
<evidence type="ECO:0000256" key="1">
    <source>
        <dbReference type="ARBA" id="ARBA00011073"/>
    </source>
</evidence>
<dbReference type="InterPro" id="IPR034193">
    <property type="entry name" value="PCSK9_ProteinaseK-like"/>
</dbReference>
<dbReference type="Gene3D" id="3.40.50.200">
    <property type="entry name" value="Peptidase S8/S53 domain"/>
    <property type="match status" value="1"/>
</dbReference>
<dbReference type="Pfam" id="PF00082">
    <property type="entry name" value="Peptidase_S8"/>
    <property type="match status" value="1"/>
</dbReference>
<dbReference type="PRINTS" id="PR00723">
    <property type="entry name" value="SUBTILISIN"/>
</dbReference>
<feature type="active site" description="Charge relay system" evidence="5">
    <location>
        <position position="71"/>
    </location>
</feature>
<dbReference type="PANTHER" id="PTHR43806:SF11">
    <property type="entry name" value="CEREVISIN-RELATED"/>
    <property type="match status" value="1"/>
</dbReference>
<dbReference type="InterPro" id="IPR022398">
    <property type="entry name" value="Peptidase_S8_His-AS"/>
</dbReference>
<comment type="caution">
    <text evidence="8">The sequence shown here is derived from an EMBL/GenBank/DDBJ whole genome shotgun (WGS) entry which is preliminary data.</text>
</comment>
<dbReference type="HOGENOM" id="CLU_011263_1_0_1"/>
<proteinExistence type="inferred from homology"/>
<sequence>MPQVGLPSELSFLIPILNSIFWIERSKQVSTLAIQTNAPWNLVRISEHMLRVPSIYRYLADGRGVDAYIIDSGIQSSNVDFKGHATTIADFTNSGLTDAYGHGTHVAGIVGSQTYGVAKSVNLLGVRVINSSGTSDWATVVAALSWVYNRVKMTKRPSVINMSLGGPISVALNAAISDLEALNVAVVAAAGNSRSDACMYSPSSSTSAIVVAASDYNNAWFAMSNFGSCVDMIAPGSYITSTFIGSNRSVAAMTGTSMAAPHVTGVVALLLSMNPTLTVSQLKLILTITCTNGIVSGIPIGRTPNRFLYSLATF</sequence>
<evidence type="ECO:0000259" key="7">
    <source>
        <dbReference type="Pfam" id="PF00082"/>
    </source>
</evidence>
<dbReference type="PROSITE" id="PS00138">
    <property type="entry name" value="SUBTILASE_SER"/>
    <property type="match status" value="1"/>
</dbReference>
<dbReference type="VEuPathDB" id="MicrosporidiaDB:DI09_52p180"/>